<evidence type="ECO:0000259" key="13">
    <source>
        <dbReference type="Pfam" id="PF00905"/>
    </source>
</evidence>
<comment type="catalytic activity">
    <reaction evidence="11">
        <text>[GlcNAc-(1-&gt;4)-Mur2Ac(oyl-L-Ala-gamma-D-Glu-L-Lys-D-Ala-D-Ala)](n)-di-trans,octa-cis-undecaprenyl diphosphate + beta-D-GlcNAc-(1-&gt;4)-Mur2Ac(oyl-L-Ala-gamma-D-Glu-L-Lys-D-Ala-D-Ala)-di-trans,octa-cis-undecaprenyl diphosphate = [GlcNAc-(1-&gt;4)-Mur2Ac(oyl-L-Ala-gamma-D-Glu-L-Lys-D-Ala-D-Ala)](n+1)-di-trans,octa-cis-undecaprenyl diphosphate + di-trans,octa-cis-undecaprenyl diphosphate + H(+)</text>
        <dbReference type="Rhea" id="RHEA:23708"/>
        <dbReference type="Rhea" id="RHEA-COMP:9602"/>
        <dbReference type="Rhea" id="RHEA-COMP:9603"/>
        <dbReference type="ChEBI" id="CHEBI:15378"/>
        <dbReference type="ChEBI" id="CHEBI:58405"/>
        <dbReference type="ChEBI" id="CHEBI:60033"/>
        <dbReference type="ChEBI" id="CHEBI:78435"/>
        <dbReference type="EC" id="2.4.99.28"/>
    </reaction>
</comment>
<keyword evidence="7" id="KW-0808">Transferase</keyword>
<dbReference type="InterPro" id="IPR012338">
    <property type="entry name" value="Beta-lactam/transpept-like"/>
</dbReference>
<evidence type="ECO:0000256" key="2">
    <source>
        <dbReference type="ARBA" id="ARBA00007090"/>
    </source>
</evidence>
<dbReference type="GO" id="GO:0006508">
    <property type="term" value="P:proteolysis"/>
    <property type="evidence" value="ECO:0007669"/>
    <property type="project" value="UniProtKB-KW"/>
</dbReference>
<comment type="similarity">
    <text evidence="3">In the N-terminal section; belongs to the glycosyltransferase 51 family.</text>
</comment>
<dbReference type="InterPro" id="IPR001264">
    <property type="entry name" value="Glyco_trans_51"/>
</dbReference>
<evidence type="ECO:0000256" key="3">
    <source>
        <dbReference type="ARBA" id="ARBA00007739"/>
    </source>
</evidence>
<evidence type="ECO:0000256" key="12">
    <source>
        <dbReference type="SAM" id="Phobius"/>
    </source>
</evidence>
<dbReference type="Proteomes" id="UP001300672">
    <property type="component" value="Chromosome"/>
</dbReference>
<dbReference type="NCBIfam" id="TIGR02073">
    <property type="entry name" value="PBP_1c"/>
    <property type="match status" value="1"/>
</dbReference>
<keyword evidence="12" id="KW-0472">Membrane</keyword>
<accession>A0AA95KCK3</accession>
<dbReference type="SUPFAM" id="SSF53955">
    <property type="entry name" value="Lysozyme-like"/>
    <property type="match status" value="1"/>
</dbReference>
<keyword evidence="9" id="KW-0511">Multifunctional enzyme</keyword>
<sequence>MQRLVVWQFHKRLNGHVVKRVCFVLIGSGLFSLLLFLAADKLWPLPDPNRVRSVLILSENRTPLRAFADEAGVWRYPVRVDEVSPLYIQALLEYEDRWFYKHPGINPYALIRAAWQRVTQGKVISGGSTLSMQVARILDPHSKTLAGKGWQMFRALQLEWHYSKDDILSFYLNLAPFGGPIEGVQTASYAWLHKSAANLSHAEAALLAVLPQAPSRLRPDRNPELAQRYRDKVLQRMASQGIWSSSVVADAMIEPVVKAYFQQPMLAPLFAQRMKPLAFAQNVARLPTSLNANTQWAVENILRTRVNILPDKASLAVLVMENKTGLVRAYAGSADFFDQERFGQVDMVQALRSPGSTLKPFLYGMALDDGLIHSASLLSDVPVKLEQYAPQNFFKNFSGPISATQALQQSLNVPAVSLLQRLSPAVFVARLKTGGVDIVFPNKTPANLSVILGGAGTRLEDLVHGFSALARGGLSIAPRYLQTDPVVERRLLSAGSAWIIRDILRGVTPPEGASNSARIAWKTGTSYGYRDAWAIGVTDAYTVGVWAGRPDGTPMPGQFGAHTAAPILFEVFRALPKNTPSMATQRPESVSKVDICWPLGEAAAQTAPEHCHQRLRALVLNQHIPPTLPNVDKASWSAALQTYWINPATGLRVLADCNVPQREQRQYAQWPLELNAWLSNATLQRMQLPAFDPACSAQVQQYAGRELAIRQLDDTTRVSLAKQADTNAVTLNLQAEGGQGAYTWLVNDMPIGRDVTQQGLRYTFTQAGDFSLTVFDEAGAVDRVTIRVLAPPN</sequence>
<dbReference type="GO" id="GO:0008658">
    <property type="term" value="F:penicillin binding"/>
    <property type="evidence" value="ECO:0007669"/>
    <property type="project" value="InterPro"/>
</dbReference>
<keyword evidence="5" id="KW-0645">Protease</keyword>
<proteinExistence type="inferred from homology"/>
<protein>
    <recommendedName>
        <fullName evidence="10">peptidoglycan glycosyltransferase</fullName>
        <ecNumber evidence="10">2.4.99.28</ecNumber>
    </recommendedName>
</protein>
<dbReference type="GO" id="GO:0004180">
    <property type="term" value="F:carboxypeptidase activity"/>
    <property type="evidence" value="ECO:0007669"/>
    <property type="project" value="UniProtKB-KW"/>
</dbReference>
<dbReference type="InterPro" id="IPR009647">
    <property type="entry name" value="PBP_C"/>
</dbReference>
<dbReference type="Gene3D" id="1.10.3810.10">
    <property type="entry name" value="Biosynthetic peptidoglycan transglycosylase-like"/>
    <property type="match status" value="1"/>
</dbReference>
<dbReference type="AlphaFoldDB" id="A0AA95KCK3"/>
<evidence type="ECO:0000256" key="4">
    <source>
        <dbReference type="ARBA" id="ARBA00022645"/>
    </source>
</evidence>
<evidence type="ECO:0000259" key="15">
    <source>
        <dbReference type="Pfam" id="PF06832"/>
    </source>
</evidence>
<evidence type="ECO:0000256" key="6">
    <source>
        <dbReference type="ARBA" id="ARBA00022676"/>
    </source>
</evidence>
<dbReference type="SUPFAM" id="SSF56601">
    <property type="entry name" value="beta-lactamase/transpeptidase-like"/>
    <property type="match status" value="1"/>
</dbReference>
<dbReference type="GO" id="GO:0009252">
    <property type="term" value="P:peptidoglycan biosynthetic process"/>
    <property type="evidence" value="ECO:0007669"/>
    <property type="project" value="InterPro"/>
</dbReference>
<evidence type="ECO:0000256" key="1">
    <source>
        <dbReference type="ARBA" id="ARBA00004752"/>
    </source>
</evidence>
<dbReference type="EC" id="2.4.99.28" evidence="10"/>
<evidence type="ECO:0000256" key="9">
    <source>
        <dbReference type="ARBA" id="ARBA00023268"/>
    </source>
</evidence>
<dbReference type="InterPro" id="IPR036950">
    <property type="entry name" value="PBP_transglycosylase"/>
</dbReference>
<dbReference type="GO" id="GO:0030288">
    <property type="term" value="C:outer membrane-bounded periplasmic space"/>
    <property type="evidence" value="ECO:0007669"/>
    <property type="project" value="TreeGrafter"/>
</dbReference>
<evidence type="ECO:0000256" key="11">
    <source>
        <dbReference type="ARBA" id="ARBA00049902"/>
    </source>
</evidence>
<dbReference type="PANTHER" id="PTHR32282">
    <property type="entry name" value="BINDING PROTEIN TRANSPEPTIDASE, PUTATIVE-RELATED"/>
    <property type="match status" value="1"/>
</dbReference>
<reference evidence="16" key="1">
    <citation type="journal article" date="2023" name="Int. J. Mol. Sci.">
        <title>Metagenomics Revealed a New Genus 'Candidatus Thiocaldithrix dubininis' gen. nov., sp. nov. and a New Species 'Candidatus Thiothrix putei' sp. nov. in the Family Thiotrichaceae, Some Members of Which Have Traits of Both Na+- and H+-Motive Energetics.</title>
        <authorList>
            <person name="Ravin N.V."/>
            <person name="Muntyan M.S."/>
            <person name="Smolyakov D.D."/>
            <person name="Rudenko T.S."/>
            <person name="Beletsky A.V."/>
            <person name="Mardanov A.V."/>
            <person name="Grabovich M.Y."/>
        </authorList>
    </citation>
    <scope>NUCLEOTIDE SEQUENCE</scope>
    <source>
        <strain evidence="16">GKL-01</strain>
    </source>
</reference>
<evidence type="ECO:0000256" key="10">
    <source>
        <dbReference type="ARBA" id="ARBA00044770"/>
    </source>
</evidence>
<evidence type="ECO:0000256" key="8">
    <source>
        <dbReference type="ARBA" id="ARBA00022801"/>
    </source>
</evidence>
<dbReference type="InterPro" id="IPR023346">
    <property type="entry name" value="Lysozyme-like_dom_sf"/>
</dbReference>
<keyword evidence="4" id="KW-0121">Carboxypeptidase</keyword>
<feature type="domain" description="Penicillin-binding C-terminal" evidence="15">
    <location>
        <begin position="700"/>
        <end position="786"/>
    </location>
</feature>
<comment type="pathway">
    <text evidence="1">Cell wall biogenesis; peptidoglycan biosynthesis.</text>
</comment>
<reference evidence="16" key="2">
    <citation type="submission" date="2023-04" db="EMBL/GenBank/DDBJ databases">
        <authorList>
            <person name="Beletskiy A.V."/>
            <person name="Mardanov A.V."/>
            <person name="Ravin N.V."/>
        </authorList>
    </citation>
    <scope>NUCLEOTIDE SEQUENCE</scope>
    <source>
        <strain evidence="16">GKL-01</strain>
    </source>
</reference>
<dbReference type="PANTHER" id="PTHR32282:SF15">
    <property type="entry name" value="PENICILLIN-BINDING PROTEIN 1C"/>
    <property type="match status" value="1"/>
</dbReference>
<evidence type="ECO:0000256" key="7">
    <source>
        <dbReference type="ARBA" id="ARBA00022679"/>
    </source>
</evidence>
<gene>
    <name evidence="16" type="primary">pbpC</name>
    <name evidence="16" type="ORF">QJT80_08810</name>
</gene>
<keyword evidence="8" id="KW-0378">Hydrolase</keyword>
<evidence type="ECO:0000256" key="5">
    <source>
        <dbReference type="ARBA" id="ARBA00022670"/>
    </source>
</evidence>
<feature type="domain" description="Glycosyl transferase family 51" evidence="14">
    <location>
        <begin position="71"/>
        <end position="237"/>
    </location>
</feature>
<feature type="domain" description="Penicillin-binding protein transpeptidase" evidence="13">
    <location>
        <begin position="316"/>
        <end position="538"/>
    </location>
</feature>
<dbReference type="Pfam" id="PF00912">
    <property type="entry name" value="Transgly"/>
    <property type="match status" value="1"/>
</dbReference>
<dbReference type="GO" id="GO:0008955">
    <property type="term" value="F:peptidoglycan glycosyltransferase activity"/>
    <property type="evidence" value="ECO:0007669"/>
    <property type="project" value="UniProtKB-EC"/>
</dbReference>
<dbReference type="InterPro" id="IPR011815">
    <property type="entry name" value="PBP_1c"/>
</dbReference>
<feature type="transmembrane region" description="Helical" evidence="12">
    <location>
        <begin position="21"/>
        <end position="39"/>
    </location>
</feature>
<dbReference type="EMBL" id="CP124755">
    <property type="protein sequence ID" value="WGZ89609.1"/>
    <property type="molecule type" value="Genomic_DNA"/>
</dbReference>
<dbReference type="InterPro" id="IPR001460">
    <property type="entry name" value="PCN-bd_Tpept"/>
</dbReference>
<evidence type="ECO:0000259" key="14">
    <source>
        <dbReference type="Pfam" id="PF00912"/>
    </source>
</evidence>
<organism evidence="16">
    <name type="scientific">Candidatus Thiocaldithrix dubininis</name>
    <dbReference type="NCBI Taxonomy" id="3080823"/>
    <lineage>
        <taxon>Bacteria</taxon>
        <taxon>Pseudomonadati</taxon>
        <taxon>Pseudomonadota</taxon>
        <taxon>Gammaproteobacteria</taxon>
        <taxon>Thiotrichales</taxon>
        <taxon>Thiotrichaceae</taxon>
        <taxon>Candidatus Thiocaldithrix</taxon>
    </lineage>
</organism>
<keyword evidence="6" id="KW-0328">Glycosyltransferase</keyword>
<keyword evidence="12" id="KW-1133">Transmembrane helix</keyword>
<dbReference type="KEGG" id="tdu:QJT80_08810"/>
<dbReference type="Pfam" id="PF00905">
    <property type="entry name" value="Transpeptidase"/>
    <property type="match status" value="1"/>
</dbReference>
<keyword evidence="12" id="KW-0812">Transmembrane</keyword>
<dbReference type="InterPro" id="IPR050396">
    <property type="entry name" value="Glycosyltr_51/Transpeptidase"/>
</dbReference>
<dbReference type="Gene3D" id="3.40.710.10">
    <property type="entry name" value="DD-peptidase/beta-lactamase superfamily"/>
    <property type="match status" value="1"/>
</dbReference>
<name>A0AA95KCK3_9GAMM</name>
<comment type="similarity">
    <text evidence="2">In the C-terminal section; belongs to the transpeptidase family.</text>
</comment>
<evidence type="ECO:0000313" key="16">
    <source>
        <dbReference type="EMBL" id="WGZ89609.1"/>
    </source>
</evidence>
<dbReference type="Pfam" id="PF06832">
    <property type="entry name" value="BiPBP_C"/>
    <property type="match status" value="1"/>
</dbReference>